<dbReference type="Proteomes" id="UP001153709">
    <property type="component" value="Chromosome 2"/>
</dbReference>
<dbReference type="InterPro" id="IPR020234">
    <property type="entry name" value="Mite_allergen_group-7"/>
</dbReference>
<keyword evidence="1" id="KW-0732">Signal</keyword>
<organism evidence="2 3">
    <name type="scientific">Diabrotica balteata</name>
    <name type="common">Banded cucumber beetle</name>
    <dbReference type="NCBI Taxonomy" id="107213"/>
    <lineage>
        <taxon>Eukaryota</taxon>
        <taxon>Metazoa</taxon>
        <taxon>Ecdysozoa</taxon>
        <taxon>Arthropoda</taxon>
        <taxon>Hexapoda</taxon>
        <taxon>Insecta</taxon>
        <taxon>Pterygota</taxon>
        <taxon>Neoptera</taxon>
        <taxon>Endopterygota</taxon>
        <taxon>Coleoptera</taxon>
        <taxon>Polyphaga</taxon>
        <taxon>Cucujiformia</taxon>
        <taxon>Chrysomeloidea</taxon>
        <taxon>Chrysomelidae</taxon>
        <taxon>Galerucinae</taxon>
        <taxon>Diabroticina</taxon>
        <taxon>Diabroticites</taxon>
        <taxon>Diabrotica</taxon>
    </lineage>
</organism>
<gene>
    <name evidence="2" type="ORF">DIABBA_LOCUS3683</name>
</gene>
<sequence>MNTKSVFTIFLLGVISLTHGFDTEFLTANGKLKLAKLVKYEPENFENYEDSGITANLNEYAEKIFYNVGRYALTHGLDPIDIANITEDFKLAMIKLTHGRLQGISTLKRYQDVLANYQHSTKTLTVTLPIEFADLKFTYDYDVRILGLGPSGSMDGEIQEFKFYLQFALDLEKFVVSIKQLKTTDSGHISVQFHGNITDIIANLLSEFITTILHPLLQV</sequence>
<dbReference type="Pfam" id="PF16984">
    <property type="entry name" value="Grp7_allergen"/>
    <property type="match status" value="1"/>
</dbReference>
<dbReference type="AlphaFoldDB" id="A0A9N9ST62"/>
<dbReference type="InterPro" id="IPR017943">
    <property type="entry name" value="Bactericidal_perm-incr_a/b_dom"/>
</dbReference>
<dbReference type="SUPFAM" id="SSF55394">
    <property type="entry name" value="Bactericidal permeability-increasing protein, BPI"/>
    <property type="match status" value="1"/>
</dbReference>
<evidence type="ECO:0000313" key="2">
    <source>
        <dbReference type="EMBL" id="CAG9829929.1"/>
    </source>
</evidence>
<evidence type="ECO:0000256" key="1">
    <source>
        <dbReference type="SAM" id="SignalP"/>
    </source>
</evidence>
<protein>
    <submittedName>
        <fullName evidence="2">Uncharacterized protein</fullName>
    </submittedName>
</protein>
<feature type="chain" id="PRO_5040495467" evidence="1">
    <location>
        <begin position="21"/>
        <end position="219"/>
    </location>
</feature>
<evidence type="ECO:0000313" key="3">
    <source>
        <dbReference type="Proteomes" id="UP001153709"/>
    </source>
</evidence>
<name>A0A9N9ST62_DIABA</name>
<dbReference type="Gene3D" id="3.15.10.50">
    <property type="match status" value="1"/>
</dbReference>
<dbReference type="GO" id="GO:0008289">
    <property type="term" value="F:lipid binding"/>
    <property type="evidence" value="ECO:0007669"/>
    <property type="project" value="InterPro"/>
</dbReference>
<dbReference type="EMBL" id="OU898277">
    <property type="protein sequence ID" value="CAG9829929.1"/>
    <property type="molecule type" value="Genomic_DNA"/>
</dbReference>
<dbReference type="InterPro" id="IPR038602">
    <property type="entry name" value="Mite_allergen_7_sf"/>
</dbReference>
<proteinExistence type="predicted"/>
<feature type="signal peptide" evidence="1">
    <location>
        <begin position="1"/>
        <end position="20"/>
    </location>
</feature>
<keyword evidence="3" id="KW-1185">Reference proteome</keyword>
<dbReference type="OrthoDB" id="6419576at2759"/>
<accession>A0A9N9ST62</accession>
<reference evidence="2" key="1">
    <citation type="submission" date="2022-01" db="EMBL/GenBank/DDBJ databases">
        <authorList>
            <person name="King R."/>
        </authorList>
    </citation>
    <scope>NUCLEOTIDE SEQUENCE</scope>
</reference>